<proteinExistence type="predicted"/>
<feature type="non-terminal residue" evidence="1">
    <location>
        <position position="55"/>
    </location>
</feature>
<dbReference type="EMBL" id="LXQA010365162">
    <property type="protein sequence ID" value="MCI46951.1"/>
    <property type="molecule type" value="Genomic_DNA"/>
</dbReference>
<name>A0A392SDF8_9FABA</name>
<protein>
    <submittedName>
        <fullName evidence="1">Uncharacterized protein</fullName>
    </submittedName>
</protein>
<accession>A0A392SDF8</accession>
<sequence length="55" mass="6343">MGSVEQSTKDDCQDFSLDGGRNRFRSSSWVKLFRLFGIRDKLGWACVLVARSTWE</sequence>
<organism evidence="1 2">
    <name type="scientific">Trifolium medium</name>
    <dbReference type="NCBI Taxonomy" id="97028"/>
    <lineage>
        <taxon>Eukaryota</taxon>
        <taxon>Viridiplantae</taxon>
        <taxon>Streptophyta</taxon>
        <taxon>Embryophyta</taxon>
        <taxon>Tracheophyta</taxon>
        <taxon>Spermatophyta</taxon>
        <taxon>Magnoliopsida</taxon>
        <taxon>eudicotyledons</taxon>
        <taxon>Gunneridae</taxon>
        <taxon>Pentapetalae</taxon>
        <taxon>rosids</taxon>
        <taxon>fabids</taxon>
        <taxon>Fabales</taxon>
        <taxon>Fabaceae</taxon>
        <taxon>Papilionoideae</taxon>
        <taxon>50 kb inversion clade</taxon>
        <taxon>NPAAA clade</taxon>
        <taxon>Hologalegina</taxon>
        <taxon>IRL clade</taxon>
        <taxon>Trifolieae</taxon>
        <taxon>Trifolium</taxon>
    </lineage>
</organism>
<evidence type="ECO:0000313" key="2">
    <source>
        <dbReference type="Proteomes" id="UP000265520"/>
    </source>
</evidence>
<keyword evidence="2" id="KW-1185">Reference proteome</keyword>
<dbReference type="Proteomes" id="UP000265520">
    <property type="component" value="Unassembled WGS sequence"/>
</dbReference>
<evidence type="ECO:0000313" key="1">
    <source>
        <dbReference type="EMBL" id="MCI46951.1"/>
    </source>
</evidence>
<reference evidence="1 2" key="1">
    <citation type="journal article" date="2018" name="Front. Plant Sci.">
        <title>Red Clover (Trifolium pratense) and Zigzag Clover (T. medium) - A Picture of Genomic Similarities and Differences.</title>
        <authorList>
            <person name="Dluhosova J."/>
            <person name="Istvanek J."/>
            <person name="Nedelnik J."/>
            <person name="Repkova J."/>
        </authorList>
    </citation>
    <scope>NUCLEOTIDE SEQUENCE [LARGE SCALE GENOMIC DNA]</scope>
    <source>
        <strain evidence="2">cv. 10/8</strain>
        <tissue evidence="1">Leaf</tissue>
    </source>
</reference>
<dbReference type="AlphaFoldDB" id="A0A392SDF8"/>
<comment type="caution">
    <text evidence="1">The sequence shown here is derived from an EMBL/GenBank/DDBJ whole genome shotgun (WGS) entry which is preliminary data.</text>
</comment>